<dbReference type="GO" id="GO:0050982">
    <property type="term" value="P:detection of mechanical stimulus"/>
    <property type="evidence" value="ECO:0007669"/>
    <property type="project" value="TreeGrafter"/>
</dbReference>
<keyword evidence="1" id="KW-0472">Membrane</keyword>
<dbReference type="EMBL" id="ASPP01009831">
    <property type="protein sequence ID" value="ETO23593.1"/>
    <property type="molecule type" value="Genomic_DNA"/>
</dbReference>
<keyword evidence="4" id="KW-1185">Reference proteome</keyword>
<evidence type="ECO:0000256" key="1">
    <source>
        <dbReference type="SAM" id="Phobius"/>
    </source>
</evidence>
<dbReference type="PANTHER" id="PTHR13167">
    <property type="entry name" value="PIEZO-TYPE MECHANOSENSITIVE ION CHANNEL COMPONENT"/>
    <property type="match status" value="1"/>
</dbReference>
<dbReference type="GO" id="GO:0008381">
    <property type="term" value="F:mechanosensitive monoatomic ion channel activity"/>
    <property type="evidence" value="ECO:0007669"/>
    <property type="project" value="InterPro"/>
</dbReference>
<name>X6NCG9_RETFI</name>
<dbReference type="InterPro" id="IPR027272">
    <property type="entry name" value="Piezo"/>
</dbReference>
<feature type="transmembrane region" description="Helical" evidence="1">
    <location>
        <begin position="101"/>
        <end position="119"/>
    </location>
</feature>
<accession>X6NCG9</accession>
<organism evidence="3 4">
    <name type="scientific">Reticulomyxa filosa</name>
    <dbReference type="NCBI Taxonomy" id="46433"/>
    <lineage>
        <taxon>Eukaryota</taxon>
        <taxon>Sar</taxon>
        <taxon>Rhizaria</taxon>
        <taxon>Retaria</taxon>
        <taxon>Foraminifera</taxon>
        <taxon>Monothalamids</taxon>
        <taxon>Reticulomyxidae</taxon>
        <taxon>Reticulomyxa</taxon>
    </lineage>
</organism>
<evidence type="ECO:0000313" key="3">
    <source>
        <dbReference type="EMBL" id="ETO23593.1"/>
    </source>
</evidence>
<keyword evidence="1" id="KW-0812">Transmembrane</keyword>
<feature type="transmembrane region" description="Helical" evidence="1">
    <location>
        <begin position="72"/>
        <end position="95"/>
    </location>
</feature>
<feature type="transmembrane region" description="Helical" evidence="1">
    <location>
        <begin position="199"/>
        <end position="220"/>
    </location>
</feature>
<dbReference type="Proteomes" id="UP000023152">
    <property type="component" value="Unassembled WGS sequence"/>
</dbReference>
<dbReference type="GO" id="GO:0005261">
    <property type="term" value="F:monoatomic cation channel activity"/>
    <property type="evidence" value="ECO:0007669"/>
    <property type="project" value="TreeGrafter"/>
</dbReference>
<sequence>MDTVGFEERFETQKSGEHMSFLASQMLSAKMMVYNRVQNQTKAIVEEYEDVAIEEALRIHVKTLDWLDRLPTIMLLANAIMSHTQVIVICIYWLVLLVQGTLVAAIIPISFIIFALLQYKRPDMTYWLWVVCYTQMSMFLKFIFQLPIFCVATLGSSHSDVYVYSFQPDPYCLSANAKTSLIRFDQLLGVTKASSNSEVVRLLIGDVICLVAVAIHIIALRRKGVWYVSEHHDDPYCKEK</sequence>
<comment type="caution">
    <text evidence="3">The sequence shown here is derived from an EMBL/GenBank/DDBJ whole genome shotgun (WGS) entry which is preliminary data.</text>
</comment>
<dbReference type="PANTHER" id="PTHR13167:SF25">
    <property type="entry name" value="PIEZO-TYPE MECHANOSENSITIVE ION CHANNEL COMPONENT"/>
    <property type="match status" value="1"/>
</dbReference>
<proteinExistence type="predicted"/>
<dbReference type="GO" id="GO:0042391">
    <property type="term" value="P:regulation of membrane potential"/>
    <property type="evidence" value="ECO:0007669"/>
    <property type="project" value="TreeGrafter"/>
</dbReference>
<feature type="transmembrane region" description="Helical" evidence="1">
    <location>
        <begin position="126"/>
        <end position="154"/>
    </location>
</feature>
<feature type="non-terminal residue" evidence="3">
    <location>
        <position position="240"/>
    </location>
</feature>
<evidence type="ECO:0000259" key="2">
    <source>
        <dbReference type="Pfam" id="PF23188"/>
    </source>
</evidence>
<dbReference type="InterPro" id="IPR056768">
    <property type="entry name" value="THU_Piezo"/>
</dbReference>
<dbReference type="AlphaFoldDB" id="X6NCG9"/>
<feature type="domain" description="Piezo transmembrane helical unit" evidence="2">
    <location>
        <begin position="81"/>
        <end position="227"/>
    </location>
</feature>
<reference evidence="3 4" key="1">
    <citation type="journal article" date="2013" name="Curr. Biol.">
        <title>The Genome of the Foraminiferan Reticulomyxa filosa.</title>
        <authorList>
            <person name="Glockner G."/>
            <person name="Hulsmann N."/>
            <person name="Schleicher M."/>
            <person name="Noegel A.A."/>
            <person name="Eichinger L."/>
            <person name="Gallinger C."/>
            <person name="Pawlowski J."/>
            <person name="Sierra R."/>
            <person name="Euteneuer U."/>
            <person name="Pillet L."/>
            <person name="Moustafa A."/>
            <person name="Platzer M."/>
            <person name="Groth M."/>
            <person name="Szafranski K."/>
            <person name="Schliwa M."/>
        </authorList>
    </citation>
    <scope>NUCLEOTIDE SEQUENCE [LARGE SCALE GENOMIC DNA]</scope>
</reference>
<dbReference type="Pfam" id="PF23188">
    <property type="entry name" value="THU_Piezo1"/>
    <property type="match status" value="1"/>
</dbReference>
<dbReference type="GO" id="GO:0071260">
    <property type="term" value="P:cellular response to mechanical stimulus"/>
    <property type="evidence" value="ECO:0007669"/>
    <property type="project" value="TreeGrafter"/>
</dbReference>
<gene>
    <name evidence="3" type="ORF">RFI_13586</name>
</gene>
<evidence type="ECO:0000313" key="4">
    <source>
        <dbReference type="Proteomes" id="UP000023152"/>
    </source>
</evidence>
<keyword evidence="1" id="KW-1133">Transmembrane helix</keyword>
<dbReference type="GO" id="GO:0016020">
    <property type="term" value="C:membrane"/>
    <property type="evidence" value="ECO:0007669"/>
    <property type="project" value="InterPro"/>
</dbReference>
<protein>
    <recommendedName>
        <fullName evidence="2">Piezo transmembrane helical unit domain-containing protein</fullName>
    </recommendedName>
</protein>